<comment type="caution">
    <text evidence="2">The sequence shown here is derived from an EMBL/GenBank/DDBJ whole genome shotgun (WGS) entry which is preliminary data.</text>
</comment>
<dbReference type="Proteomes" id="UP000829685">
    <property type="component" value="Unassembled WGS sequence"/>
</dbReference>
<proteinExistence type="predicted"/>
<evidence type="ECO:0000256" key="1">
    <source>
        <dbReference type="SAM" id="SignalP"/>
    </source>
</evidence>
<name>A0A9P9WJ49_9PEZI</name>
<evidence type="ECO:0000313" key="3">
    <source>
        <dbReference type="Proteomes" id="UP000829685"/>
    </source>
</evidence>
<keyword evidence="3" id="KW-1185">Reference proteome</keyword>
<protein>
    <submittedName>
        <fullName evidence="2">Uncharacterized protein</fullName>
    </submittedName>
</protein>
<organism evidence="2 3">
    <name type="scientific">Neoarthrinium moseri</name>
    <dbReference type="NCBI Taxonomy" id="1658444"/>
    <lineage>
        <taxon>Eukaryota</taxon>
        <taxon>Fungi</taxon>
        <taxon>Dikarya</taxon>
        <taxon>Ascomycota</taxon>
        <taxon>Pezizomycotina</taxon>
        <taxon>Sordariomycetes</taxon>
        <taxon>Xylariomycetidae</taxon>
        <taxon>Amphisphaeriales</taxon>
        <taxon>Apiosporaceae</taxon>
        <taxon>Neoarthrinium</taxon>
    </lineage>
</organism>
<feature type="chain" id="PRO_5040204587" evidence="1">
    <location>
        <begin position="19"/>
        <end position="212"/>
    </location>
</feature>
<keyword evidence="1" id="KW-0732">Signal</keyword>
<evidence type="ECO:0000313" key="2">
    <source>
        <dbReference type="EMBL" id="KAI1866395.1"/>
    </source>
</evidence>
<dbReference type="EMBL" id="JAFIMR010000020">
    <property type="protein sequence ID" value="KAI1866395.1"/>
    <property type="molecule type" value="Genomic_DNA"/>
</dbReference>
<dbReference type="AlphaFoldDB" id="A0A9P9WJ49"/>
<reference evidence="2" key="1">
    <citation type="submission" date="2021-03" db="EMBL/GenBank/DDBJ databases">
        <title>Revisited historic fungal species revealed as producer of novel bioactive compounds through whole genome sequencing and comparative genomics.</title>
        <authorList>
            <person name="Vignolle G.A."/>
            <person name="Hochenegger N."/>
            <person name="Mach R.L."/>
            <person name="Mach-Aigner A.R."/>
            <person name="Javad Rahimi M."/>
            <person name="Salim K.A."/>
            <person name="Chan C.M."/>
            <person name="Lim L.B.L."/>
            <person name="Cai F."/>
            <person name="Druzhinina I.S."/>
            <person name="U'Ren J.M."/>
            <person name="Derntl C."/>
        </authorList>
    </citation>
    <scope>NUCLEOTIDE SEQUENCE</scope>
    <source>
        <strain evidence="2">TUCIM 5799</strain>
    </source>
</reference>
<feature type="signal peptide" evidence="1">
    <location>
        <begin position="1"/>
        <end position="18"/>
    </location>
</feature>
<accession>A0A9P9WJ49</accession>
<sequence>MKTVQIATALLLAGSAAAAPTNCARSSTTDATAAALVAQIAPAAASATCSPTDECRTAAQAGPLLEQAMKDYNITSAGEKAGVYALMAFESVNFEYKHNVSPGRPGQGTANMQMFNYNLEYAKSIPALAGEVGKVGSTDTDAGKNAVLALVTDDKYNFGSGPWFLVNHCANVRSTLAAGTDAGFAAYMQCVGVSVTEERNAYWQRAKAAFGL</sequence>
<gene>
    <name evidence="2" type="ORF">JX265_007696</name>
</gene>